<evidence type="ECO:0000256" key="4">
    <source>
        <dbReference type="SAM" id="MobiDB-lite"/>
    </source>
</evidence>
<evidence type="ECO:0000259" key="5">
    <source>
        <dbReference type="Pfam" id="PF01778"/>
    </source>
</evidence>
<dbReference type="InterPro" id="IPR029004">
    <property type="entry name" value="Ribosomal_eL28/Mak16"/>
</dbReference>
<keyword evidence="7" id="KW-1185">Reference proteome</keyword>
<comment type="similarity">
    <text evidence="2">Belongs to the MAK16 family.</text>
</comment>
<evidence type="ECO:0000313" key="7">
    <source>
        <dbReference type="Proteomes" id="UP000275078"/>
    </source>
</evidence>
<dbReference type="Pfam" id="PF04874">
    <property type="entry name" value="Mak16"/>
    <property type="match status" value="1"/>
</dbReference>
<dbReference type="Proteomes" id="UP000275078">
    <property type="component" value="Unassembled WGS sequence"/>
</dbReference>
<dbReference type="GO" id="GO:0005730">
    <property type="term" value="C:nucleolus"/>
    <property type="evidence" value="ECO:0007669"/>
    <property type="project" value="TreeGrafter"/>
</dbReference>
<keyword evidence="3" id="KW-0539">Nucleus</keyword>
<dbReference type="FunFam" id="3.30.390.110:FF:000001">
    <property type="entry name" value="Protein MAK16 homolog"/>
    <property type="match status" value="1"/>
</dbReference>
<dbReference type="Gene3D" id="3.30.390.110">
    <property type="match status" value="1"/>
</dbReference>
<dbReference type="PIRSF" id="PIRSF003352">
    <property type="entry name" value="MAK16"/>
    <property type="match status" value="1"/>
</dbReference>
<dbReference type="Pfam" id="PF01778">
    <property type="entry name" value="Ribosomal_L28e"/>
    <property type="match status" value="1"/>
</dbReference>
<protein>
    <submittedName>
        <fullName evidence="6">Mak16 protein</fullName>
    </submittedName>
</protein>
<feature type="non-terminal residue" evidence="6">
    <location>
        <position position="276"/>
    </location>
</feature>
<reference evidence="6 7" key="1">
    <citation type="journal article" date="2018" name="Nat. Ecol. Evol.">
        <title>Pezizomycetes genomes reveal the molecular basis of ectomycorrhizal truffle lifestyle.</title>
        <authorList>
            <person name="Murat C."/>
            <person name="Payen T."/>
            <person name="Noel B."/>
            <person name="Kuo A."/>
            <person name="Morin E."/>
            <person name="Chen J."/>
            <person name="Kohler A."/>
            <person name="Krizsan K."/>
            <person name="Balestrini R."/>
            <person name="Da Silva C."/>
            <person name="Montanini B."/>
            <person name="Hainaut M."/>
            <person name="Levati E."/>
            <person name="Barry K.W."/>
            <person name="Belfiori B."/>
            <person name="Cichocki N."/>
            <person name="Clum A."/>
            <person name="Dockter R.B."/>
            <person name="Fauchery L."/>
            <person name="Guy J."/>
            <person name="Iotti M."/>
            <person name="Le Tacon F."/>
            <person name="Lindquist E.A."/>
            <person name="Lipzen A."/>
            <person name="Malagnac F."/>
            <person name="Mello A."/>
            <person name="Molinier V."/>
            <person name="Miyauchi S."/>
            <person name="Poulain J."/>
            <person name="Riccioni C."/>
            <person name="Rubini A."/>
            <person name="Sitrit Y."/>
            <person name="Splivallo R."/>
            <person name="Traeger S."/>
            <person name="Wang M."/>
            <person name="Zifcakova L."/>
            <person name="Wipf D."/>
            <person name="Zambonelli A."/>
            <person name="Paolocci F."/>
            <person name="Nowrousian M."/>
            <person name="Ottonello S."/>
            <person name="Baldrian P."/>
            <person name="Spatafora J.W."/>
            <person name="Henrissat B."/>
            <person name="Nagy L.G."/>
            <person name="Aury J.M."/>
            <person name="Wincker P."/>
            <person name="Grigoriev I.V."/>
            <person name="Bonfante P."/>
            <person name="Martin F.M."/>
        </authorList>
    </citation>
    <scope>NUCLEOTIDE SEQUENCE [LARGE SCALE GENOMIC DNA]</scope>
    <source>
        <strain evidence="6 7">RN42</strain>
    </source>
</reference>
<dbReference type="InterPro" id="IPR006958">
    <property type="entry name" value="Mak16"/>
</dbReference>
<accession>A0A3N4HIQ8</accession>
<dbReference type="EMBL" id="ML119894">
    <property type="protein sequence ID" value="RPA71870.1"/>
    <property type="molecule type" value="Genomic_DNA"/>
</dbReference>
<dbReference type="GO" id="GO:0030687">
    <property type="term" value="C:preribosome, large subunit precursor"/>
    <property type="evidence" value="ECO:0007669"/>
    <property type="project" value="TreeGrafter"/>
</dbReference>
<sequence>MASDEIIWSTIAHQFCAYKLKTPKEQAFCRNEYNVTGLCNRQSCPLANSKYATVRERDGKLYLYMKTAERAHMPNRMWERIKLSQNYAQALKQLDERLIYWPKFLTHKCKQRLTRLVQVQIRSRRIALQEQKMGEKIVSTLAPKVKRREMTRERKALAAAKLERTIEKELIEKLKSGVYGEQPLNVDEKIWEKVLKGLEAGGEVEEDEEEELEDEEKEDGDVEYVTDEELDAEELADLEDWLGSDEDMEEDDSEEDSSEEEESGDEDGKGAGSKRK</sequence>
<feature type="region of interest" description="Disordered" evidence="4">
    <location>
        <begin position="200"/>
        <end position="276"/>
    </location>
</feature>
<dbReference type="PANTHER" id="PTHR23405">
    <property type="entry name" value="MAINTENANCE OF KILLER 16 MAK16 PROTEIN-RELATED"/>
    <property type="match status" value="1"/>
</dbReference>
<dbReference type="GO" id="GO:0000460">
    <property type="term" value="P:maturation of 5.8S rRNA"/>
    <property type="evidence" value="ECO:0007669"/>
    <property type="project" value="TreeGrafter"/>
</dbReference>
<dbReference type="STRING" id="1160509.A0A3N4HIQ8"/>
<evidence type="ECO:0000256" key="1">
    <source>
        <dbReference type="ARBA" id="ARBA00004123"/>
    </source>
</evidence>
<dbReference type="PANTHER" id="PTHR23405:SF4">
    <property type="entry name" value="PROTEIN MAK16 HOMOLOG"/>
    <property type="match status" value="1"/>
</dbReference>
<feature type="compositionally biased region" description="Acidic residues" evidence="4">
    <location>
        <begin position="202"/>
        <end position="265"/>
    </location>
</feature>
<evidence type="ECO:0000256" key="3">
    <source>
        <dbReference type="ARBA" id="ARBA00023242"/>
    </source>
</evidence>
<dbReference type="OrthoDB" id="10251342at2759"/>
<comment type="subcellular location">
    <subcellularLocation>
        <location evidence="1">Nucleus</location>
    </subcellularLocation>
</comment>
<name>A0A3N4HIQ8_ASCIM</name>
<gene>
    <name evidence="6" type="ORF">BJ508DRAFT_189761</name>
</gene>
<dbReference type="AlphaFoldDB" id="A0A3N4HIQ8"/>
<dbReference type="GO" id="GO:0000470">
    <property type="term" value="P:maturation of LSU-rRNA"/>
    <property type="evidence" value="ECO:0007669"/>
    <property type="project" value="TreeGrafter"/>
</dbReference>
<evidence type="ECO:0000313" key="6">
    <source>
        <dbReference type="EMBL" id="RPA71870.1"/>
    </source>
</evidence>
<proteinExistence type="inferred from homology"/>
<organism evidence="6 7">
    <name type="scientific">Ascobolus immersus RN42</name>
    <dbReference type="NCBI Taxonomy" id="1160509"/>
    <lineage>
        <taxon>Eukaryota</taxon>
        <taxon>Fungi</taxon>
        <taxon>Dikarya</taxon>
        <taxon>Ascomycota</taxon>
        <taxon>Pezizomycotina</taxon>
        <taxon>Pezizomycetes</taxon>
        <taxon>Pezizales</taxon>
        <taxon>Ascobolaceae</taxon>
        <taxon>Ascobolus</taxon>
    </lineage>
</organism>
<feature type="domain" description="Ribosomal eL28/Mak16" evidence="5">
    <location>
        <begin position="6"/>
        <end position="118"/>
    </location>
</feature>
<evidence type="ECO:0000256" key="2">
    <source>
        <dbReference type="ARBA" id="ARBA00005514"/>
    </source>
</evidence>